<dbReference type="Gene3D" id="3.40.850.10">
    <property type="entry name" value="Kinesin motor domain"/>
    <property type="match status" value="1"/>
</dbReference>
<evidence type="ECO:0000259" key="16">
    <source>
        <dbReference type="PROSITE" id="PS50002"/>
    </source>
</evidence>
<dbReference type="InterPro" id="IPR001609">
    <property type="entry name" value="Myosin_head_motor_dom-like"/>
</dbReference>
<dbReference type="GO" id="GO:0071852">
    <property type="term" value="P:fungal-type cell wall organization or biogenesis"/>
    <property type="evidence" value="ECO:0007669"/>
    <property type="project" value="UniProtKB-ARBA"/>
</dbReference>
<dbReference type="EMBL" id="KV453847">
    <property type="protein sequence ID" value="ODV87829.1"/>
    <property type="molecule type" value="Genomic_DNA"/>
</dbReference>
<keyword evidence="11 14" id="KW-0009">Actin-binding</keyword>
<dbReference type="FunFam" id="1.20.120.720:FF:000015">
    <property type="entry name" value="Myosin I"/>
    <property type="match status" value="1"/>
</dbReference>
<evidence type="ECO:0000256" key="14">
    <source>
        <dbReference type="PROSITE-ProRule" id="PRU00782"/>
    </source>
</evidence>
<dbReference type="SUPFAM" id="SSF52540">
    <property type="entry name" value="P-loop containing nucleoside triphosphate hydrolases"/>
    <property type="match status" value="1"/>
</dbReference>
<dbReference type="FunFam" id="1.20.58.530:FF:000007">
    <property type="entry name" value="Myosin IE"/>
    <property type="match status" value="1"/>
</dbReference>
<dbReference type="Gene3D" id="1.10.10.820">
    <property type="match status" value="1"/>
</dbReference>
<dbReference type="InterPro" id="IPR027417">
    <property type="entry name" value="P-loop_NTPase"/>
</dbReference>
<feature type="domain" description="TH1" evidence="18">
    <location>
        <begin position="782"/>
        <end position="971"/>
    </location>
</feature>
<evidence type="ECO:0008006" key="21">
    <source>
        <dbReference type="Google" id="ProtNLM"/>
    </source>
</evidence>
<keyword evidence="4" id="KW-0963">Cytoplasm</keyword>
<dbReference type="STRING" id="983967.A0A1E4T7V0"/>
<dbReference type="GO" id="GO:0016787">
    <property type="term" value="F:hydrolase activity"/>
    <property type="evidence" value="ECO:0007669"/>
    <property type="project" value="UniProtKB-KW"/>
</dbReference>
<dbReference type="InterPro" id="IPR035535">
    <property type="entry name" value="Fungal_myosin-I_SH3"/>
</dbReference>
<organism evidence="19 20">
    <name type="scientific">[Candida] arabinofermentans NRRL YB-2248</name>
    <dbReference type="NCBI Taxonomy" id="983967"/>
    <lineage>
        <taxon>Eukaryota</taxon>
        <taxon>Fungi</taxon>
        <taxon>Dikarya</taxon>
        <taxon>Ascomycota</taxon>
        <taxon>Saccharomycotina</taxon>
        <taxon>Pichiomycetes</taxon>
        <taxon>Pichiales</taxon>
        <taxon>Pichiaceae</taxon>
        <taxon>Ogataea</taxon>
        <taxon>Ogataea/Candida clade</taxon>
    </lineage>
</organism>
<evidence type="ECO:0000256" key="6">
    <source>
        <dbReference type="ARBA" id="ARBA00022741"/>
    </source>
</evidence>
<dbReference type="SUPFAM" id="SSF50044">
    <property type="entry name" value="SH3-domain"/>
    <property type="match status" value="1"/>
</dbReference>
<dbReference type="GO" id="GO:0000146">
    <property type="term" value="F:microfilament motor activity"/>
    <property type="evidence" value="ECO:0007669"/>
    <property type="project" value="TreeGrafter"/>
</dbReference>
<dbReference type="OrthoDB" id="6108017at2759"/>
<dbReference type="Proteomes" id="UP000094801">
    <property type="component" value="Unassembled WGS sequence"/>
</dbReference>
<comment type="similarity">
    <text evidence="2 14">Belongs to the TRAFAC class myosin-kinesin ATPase superfamily. Myosin family.</text>
</comment>
<evidence type="ECO:0000256" key="4">
    <source>
        <dbReference type="ARBA" id="ARBA00022490"/>
    </source>
</evidence>
<feature type="region of interest" description="Disordered" evidence="15">
    <location>
        <begin position="1"/>
        <end position="20"/>
    </location>
</feature>
<dbReference type="PROSITE" id="PS50002">
    <property type="entry name" value="SH3"/>
    <property type="match status" value="1"/>
</dbReference>
<evidence type="ECO:0000256" key="1">
    <source>
        <dbReference type="ARBA" id="ARBA00004134"/>
    </source>
</evidence>
<keyword evidence="20" id="KW-1185">Reference proteome</keyword>
<keyword evidence="6 14" id="KW-0547">Nucleotide-binding</keyword>
<dbReference type="Pfam" id="PF00018">
    <property type="entry name" value="SH3_1"/>
    <property type="match status" value="1"/>
</dbReference>
<evidence type="ECO:0000259" key="17">
    <source>
        <dbReference type="PROSITE" id="PS51456"/>
    </source>
</evidence>
<keyword evidence="10 14" id="KW-0505">Motor protein</keyword>
<dbReference type="PRINTS" id="PR00193">
    <property type="entry name" value="MYOSINHEAVY"/>
</dbReference>
<feature type="region of interest" description="Disordered" evidence="15">
    <location>
        <begin position="946"/>
        <end position="984"/>
    </location>
</feature>
<evidence type="ECO:0000313" key="20">
    <source>
        <dbReference type="Proteomes" id="UP000094801"/>
    </source>
</evidence>
<dbReference type="InterPro" id="IPR036028">
    <property type="entry name" value="SH3-like_dom_sf"/>
</dbReference>
<feature type="region of interest" description="Disordered" evidence="15">
    <location>
        <begin position="1212"/>
        <end position="1279"/>
    </location>
</feature>
<dbReference type="FunFam" id="1.10.10.820:FF:000001">
    <property type="entry name" value="Myosin heavy chain"/>
    <property type="match status" value="1"/>
</dbReference>
<dbReference type="GO" id="GO:0007015">
    <property type="term" value="P:actin filament organization"/>
    <property type="evidence" value="ECO:0007669"/>
    <property type="project" value="TreeGrafter"/>
</dbReference>
<dbReference type="GO" id="GO:0051286">
    <property type="term" value="C:cell tip"/>
    <property type="evidence" value="ECO:0007669"/>
    <property type="project" value="TreeGrafter"/>
</dbReference>
<accession>A0A1E4T7V0</accession>
<keyword evidence="7" id="KW-0378">Hydrolase</keyword>
<dbReference type="GO" id="GO:0030479">
    <property type="term" value="C:actin cortical patch"/>
    <property type="evidence" value="ECO:0007669"/>
    <property type="project" value="UniProtKB-SubCell"/>
</dbReference>
<evidence type="ECO:0000313" key="19">
    <source>
        <dbReference type="EMBL" id="ODV87829.1"/>
    </source>
</evidence>
<name>A0A1E4T7V0_9ASCO</name>
<feature type="region of interest" description="Disordered" evidence="15">
    <location>
        <begin position="1000"/>
        <end position="1134"/>
    </location>
</feature>
<feature type="region of interest" description="Actin-binding" evidence="14">
    <location>
        <begin position="596"/>
        <end position="618"/>
    </location>
</feature>
<dbReference type="GO" id="GO:0007121">
    <property type="term" value="P:bipolar cellular bud site selection"/>
    <property type="evidence" value="ECO:0007669"/>
    <property type="project" value="UniProtKB-ARBA"/>
</dbReference>
<dbReference type="GO" id="GO:0051015">
    <property type="term" value="F:actin filament binding"/>
    <property type="evidence" value="ECO:0007669"/>
    <property type="project" value="TreeGrafter"/>
</dbReference>
<evidence type="ECO:0000256" key="15">
    <source>
        <dbReference type="SAM" id="MobiDB-lite"/>
    </source>
</evidence>
<dbReference type="GO" id="GO:0006897">
    <property type="term" value="P:endocytosis"/>
    <property type="evidence" value="ECO:0007669"/>
    <property type="project" value="TreeGrafter"/>
</dbReference>
<dbReference type="GO" id="GO:0006950">
    <property type="term" value="P:response to stress"/>
    <property type="evidence" value="ECO:0007669"/>
    <property type="project" value="UniProtKB-ARBA"/>
</dbReference>
<evidence type="ECO:0000256" key="12">
    <source>
        <dbReference type="ARBA" id="ARBA00023212"/>
    </source>
</evidence>
<dbReference type="GO" id="GO:0005524">
    <property type="term" value="F:ATP binding"/>
    <property type="evidence" value="ECO:0007669"/>
    <property type="project" value="UniProtKB-UniRule"/>
</dbReference>
<dbReference type="GO" id="GO:0005886">
    <property type="term" value="C:plasma membrane"/>
    <property type="evidence" value="ECO:0007669"/>
    <property type="project" value="TreeGrafter"/>
</dbReference>
<evidence type="ECO:0000256" key="13">
    <source>
        <dbReference type="PROSITE-ProRule" id="PRU00192"/>
    </source>
</evidence>
<dbReference type="AlphaFoldDB" id="A0A1E4T7V0"/>
<evidence type="ECO:0000256" key="3">
    <source>
        <dbReference type="ARBA" id="ARBA00022443"/>
    </source>
</evidence>
<feature type="compositionally biased region" description="Polar residues" evidence="15">
    <location>
        <begin position="1220"/>
        <end position="1234"/>
    </location>
</feature>
<dbReference type="SMART" id="SM00242">
    <property type="entry name" value="MYSc"/>
    <property type="match status" value="1"/>
</dbReference>
<dbReference type="Gene3D" id="1.20.58.530">
    <property type="match status" value="1"/>
</dbReference>
<dbReference type="SMART" id="SM00326">
    <property type="entry name" value="SH3"/>
    <property type="match status" value="1"/>
</dbReference>
<keyword evidence="3 13" id="KW-0728">SH3 domain</keyword>
<dbReference type="InterPro" id="IPR001452">
    <property type="entry name" value="SH3_domain"/>
</dbReference>
<dbReference type="PANTHER" id="PTHR13140">
    <property type="entry name" value="MYOSIN"/>
    <property type="match status" value="1"/>
</dbReference>
<dbReference type="Gene3D" id="2.30.30.40">
    <property type="entry name" value="SH3 Domains"/>
    <property type="match status" value="1"/>
</dbReference>
<gene>
    <name evidence="19" type="ORF">CANARDRAFT_26030</name>
</gene>
<comment type="subcellular location">
    <subcellularLocation>
        <location evidence="1">Cytoplasm</location>
        <location evidence="1">Cytoskeleton</location>
        <location evidence="1">Actin patch</location>
    </subcellularLocation>
</comment>
<feature type="compositionally biased region" description="Low complexity" evidence="15">
    <location>
        <begin position="1095"/>
        <end position="1106"/>
    </location>
</feature>
<dbReference type="InterPro" id="IPR036072">
    <property type="entry name" value="MYSc_Myo1"/>
</dbReference>
<feature type="domain" description="SH3" evidence="16">
    <location>
        <begin position="1135"/>
        <end position="1197"/>
    </location>
</feature>
<evidence type="ECO:0000256" key="10">
    <source>
        <dbReference type="ARBA" id="ARBA00023175"/>
    </source>
</evidence>
<dbReference type="GO" id="GO:0051666">
    <property type="term" value="P:actin cortical patch localization"/>
    <property type="evidence" value="ECO:0007669"/>
    <property type="project" value="TreeGrafter"/>
</dbReference>
<dbReference type="Gene3D" id="1.20.5.4820">
    <property type="match status" value="1"/>
</dbReference>
<feature type="compositionally biased region" description="Polar residues" evidence="15">
    <location>
        <begin position="1000"/>
        <end position="1010"/>
    </location>
</feature>
<dbReference type="PROSITE" id="PS51456">
    <property type="entry name" value="MYOSIN_MOTOR"/>
    <property type="match status" value="1"/>
</dbReference>
<keyword evidence="5" id="KW-0677">Repeat</keyword>
<dbReference type="CDD" id="cd01378">
    <property type="entry name" value="MYSc_Myo1"/>
    <property type="match status" value="1"/>
</dbReference>
<evidence type="ECO:0000259" key="18">
    <source>
        <dbReference type="PROSITE" id="PS51757"/>
    </source>
</evidence>
<evidence type="ECO:0000256" key="8">
    <source>
        <dbReference type="ARBA" id="ARBA00022840"/>
    </source>
</evidence>
<evidence type="ECO:0000256" key="11">
    <source>
        <dbReference type="ARBA" id="ARBA00023203"/>
    </source>
</evidence>
<dbReference type="Pfam" id="PF06017">
    <property type="entry name" value="Myosin_TH1"/>
    <property type="match status" value="1"/>
</dbReference>
<evidence type="ECO:0000256" key="5">
    <source>
        <dbReference type="ARBA" id="ARBA00022737"/>
    </source>
</evidence>
<feature type="compositionally biased region" description="Low complexity" evidence="15">
    <location>
        <begin position="1040"/>
        <end position="1065"/>
    </location>
</feature>
<evidence type="ECO:0000256" key="7">
    <source>
        <dbReference type="ARBA" id="ARBA00022801"/>
    </source>
</evidence>
<dbReference type="PROSITE" id="PS51757">
    <property type="entry name" value="TH1"/>
    <property type="match status" value="1"/>
</dbReference>
<feature type="compositionally biased region" description="Acidic residues" evidence="15">
    <location>
        <begin position="1269"/>
        <end position="1279"/>
    </location>
</feature>
<evidence type="ECO:0000256" key="2">
    <source>
        <dbReference type="ARBA" id="ARBA00008314"/>
    </source>
</evidence>
<dbReference type="CDD" id="cd11858">
    <property type="entry name" value="SH3_Myosin-I_fungi"/>
    <property type="match status" value="1"/>
</dbReference>
<sequence>MAIVRRAGRNKAADGAPVKKSAAPVKKAQFEANKRKEVGVSDLTLLSTISDQSINENLEKRFHNGTIYTYIGHVLISVNPFRDLGIYTDEVLKSYKNKNRLEVPPHVFAIAESMYYNLRAYNENQCVIISGESGAGKTEAAKRIMQYIASVSGAFSASSHIQKINAMVLATNPLFESFGCAKTLRNNNSSRHGKYLEIQFNKSFEPVSANVTNYLLEKQRVVGQIKNERNFHIFYQFTKGASDSYRQTFGVQKPEQYIYTSASGCTTVDSVDDLSDYKDTIKAMETIGLEQSERDEVFRLLAAVLWIGNISFSEDAEGNAVIADTGVTDFVAYLLQVNSEVLCKALIERTMETSHGMRRGSVYHVPLNRTQATAVRDGLAKGLYSNLFDWIVDRVNLSFKNLHDGHSDSLKSIGILDIYGFEIFEHNSFEQLCINYVNEKLQQIFIQLTLKSEQDEYVREQIQWTPIKYFNNKIVCDLIESKRPPGIFAALNDACATAHADSSAADQSFAQRLNMVSSNPHFDLRGTKFVVKHYAGDVTYDINTMTDKNKDQMLRDLLEMIDTSQNQFVNTLFPDKIDTSSKKRPPTAGDKIKSSANLLVDTLSQCTPSYIRTIKPNQNRSPTEYETKAVLHQVKYLGLQENVRIRRAGFAYRQTFEKFVERFYLLSIKTSYAGEYIWQGDHKDATSHILRDAGIADGEWQLGVTKIFIKKPETLFALEEMRENYWGNKAKVIQRACRRYLKKRENAAKICQKLWRERVGGGNKFEKLRDYGTSLVINQKQRRRLSLLGSRAFMGDYLGCNDKTGGFGKFLVKQVGISDFVVFSSRGEILLSKFGRSSMRMARIFLLTKSKLIVILEQVINRKVSYTIETSISVNSITKVGMSSYQDDWVAINLGSPTQPDLFINLQFKTELVTHLKNLNRSLGIVIGPTVTYNKKPGKPHVIKFQISDTAPTNGDSYKSGTVSTRNGYPASSRSKAKPKPKSILTSANTIAGYKKTIATATPNGASSRKSAPVPVSRTPATQTSPKLNRKPVPAAPQPHSSTNSSNPAATAAAAASAAYHPAGAKPTINRKPVNRKPVPVAQSTQQKPKPAPPQARQQQHQPAKPVQVQHQSTPAAAPTPPPPPPAPPVQVQKPKWPTYKAAYDFPGSGSPSEFPCTKDTVMYILEDQGAGWSLAKSLDELKEGWVPTAYITPCDPPASLFSNKSSTSTVATSVSMSNGNTHSEPATNGSSGLANGLATALMQKKQEETSLAGGLAAAIRQKARRDSDDEDDDDDDDW</sequence>
<reference evidence="20" key="1">
    <citation type="submission" date="2016-04" db="EMBL/GenBank/DDBJ databases">
        <title>Comparative genomics of biotechnologically important yeasts.</title>
        <authorList>
            <consortium name="DOE Joint Genome Institute"/>
            <person name="Riley R."/>
            <person name="Haridas S."/>
            <person name="Wolfe K.H."/>
            <person name="Lopes M.R."/>
            <person name="Hittinger C.T."/>
            <person name="Goker M."/>
            <person name="Salamov A."/>
            <person name="Wisecaver J."/>
            <person name="Long T.M."/>
            <person name="Aerts A.L."/>
            <person name="Barry K."/>
            <person name="Choi C."/>
            <person name="Clum A."/>
            <person name="Coughlan A.Y."/>
            <person name="Deshpande S."/>
            <person name="Douglass A.P."/>
            <person name="Hanson S.J."/>
            <person name="Klenk H.-P."/>
            <person name="Labutti K."/>
            <person name="Lapidus A."/>
            <person name="Lindquist E."/>
            <person name="Lipzen A."/>
            <person name="Meier-Kolthoff J.P."/>
            <person name="Ohm R.A."/>
            <person name="Otillar R.P."/>
            <person name="Pangilinan J."/>
            <person name="Peng Y."/>
            <person name="Rokas A."/>
            <person name="Rosa C.A."/>
            <person name="Scheuner C."/>
            <person name="Sibirny A.A."/>
            <person name="Slot J.C."/>
            <person name="Stielow J.B."/>
            <person name="Sun H."/>
            <person name="Kurtzman C.P."/>
            <person name="Blackwell M."/>
            <person name="Grigoriev I.V."/>
            <person name="Jeffries T.W."/>
        </authorList>
    </citation>
    <scope>NUCLEOTIDE SEQUENCE [LARGE SCALE GENOMIC DNA]</scope>
    <source>
        <strain evidence="20">NRRL YB-2248</strain>
    </source>
</reference>
<dbReference type="InterPro" id="IPR010926">
    <property type="entry name" value="Myosin_TH1"/>
</dbReference>
<feature type="binding site" evidence="14">
    <location>
        <begin position="131"/>
        <end position="138"/>
    </location>
    <ligand>
        <name>ATP</name>
        <dbReference type="ChEBI" id="CHEBI:30616"/>
    </ligand>
</feature>
<dbReference type="Pfam" id="PF00063">
    <property type="entry name" value="Myosin_head"/>
    <property type="match status" value="1"/>
</dbReference>
<feature type="domain" description="Myosin motor" evidence="17">
    <location>
        <begin position="38"/>
        <end position="723"/>
    </location>
</feature>
<dbReference type="PANTHER" id="PTHR13140:SF837">
    <property type="entry name" value="MYOSIN-3-RELATED"/>
    <property type="match status" value="1"/>
</dbReference>
<keyword evidence="9 14" id="KW-0518">Myosin</keyword>
<dbReference type="Gene3D" id="1.20.120.720">
    <property type="entry name" value="Myosin VI head, motor domain, U50 subdomain"/>
    <property type="match status" value="1"/>
</dbReference>
<keyword evidence="12" id="KW-0206">Cytoskeleton</keyword>
<evidence type="ECO:0000256" key="9">
    <source>
        <dbReference type="ARBA" id="ARBA00023123"/>
    </source>
</evidence>
<proteinExistence type="inferred from homology"/>
<keyword evidence="8 14" id="KW-0067">ATP-binding</keyword>
<feature type="compositionally biased region" description="Polar residues" evidence="15">
    <location>
        <begin position="947"/>
        <end position="967"/>
    </location>
</feature>
<protein>
    <recommendedName>
        <fullName evidence="21">Class I unconventional myosin</fullName>
    </recommendedName>
</protein>
<feature type="compositionally biased region" description="Pro residues" evidence="15">
    <location>
        <begin position="1118"/>
        <end position="1129"/>
    </location>
</feature>
<dbReference type="GO" id="GO:0016459">
    <property type="term" value="C:myosin complex"/>
    <property type="evidence" value="ECO:0007669"/>
    <property type="project" value="UniProtKB-KW"/>
</dbReference>
<dbReference type="InterPro" id="IPR036961">
    <property type="entry name" value="Kinesin_motor_dom_sf"/>
</dbReference>